<dbReference type="Proteomes" id="UP000758856">
    <property type="component" value="Unassembled WGS sequence"/>
</dbReference>
<accession>A0A9W6IY44</accession>
<keyword evidence="5" id="KW-1185">Reference proteome</keyword>
<reference evidence="3" key="1">
    <citation type="journal article" date="2014" name="Int. J. Syst. Evol. Microbiol.">
        <title>Complete genome sequence of Corynebacterium casei LMG S-19264T (=DSM 44701T), isolated from a smear-ripened cheese.</title>
        <authorList>
            <consortium name="US DOE Joint Genome Institute (JGI-PGF)"/>
            <person name="Walter F."/>
            <person name="Albersmeier A."/>
            <person name="Kalinowski J."/>
            <person name="Ruckert C."/>
        </authorList>
    </citation>
    <scope>NUCLEOTIDE SEQUENCE</scope>
    <source>
        <strain evidence="3">VKM B-1606</strain>
    </source>
</reference>
<reference evidence="3" key="3">
    <citation type="submission" date="2023-01" db="EMBL/GenBank/DDBJ databases">
        <authorList>
            <person name="Sun Q."/>
            <person name="Evtushenko L."/>
        </authorList>
    </citation>
    <scope>NUCLEOTIDE SEQUENCE</scope>
    <source>
        <strain evidence="3">VKM B-1606</strain>
    </source>
</reference>
<dbReference type="NCBIfam" id="TIGR00654">
    <property type="entry name" value="PhzF_family"/>
    <property type="match status" value="1"/>
</dbReference>
<name>A0A9W6IY44_9HYPH</name>
<gene>
    <name evidence="3" type="ORF">GCM10008170_34600</name>
    <name evidence="4" type="ORF">JOD31_003595</name>
</gene>
<dbReference type="GO" id="GO:0102943">
    <property type="term" value="F:trans-2,3-dihydro-3-hydroxy-anthranilate isomerase activity"/>
    <property type="evidence" value="ECO:0007669"/>
    <property type="project" value="UniProtKB-EC"/>
</dbReference>
<evidence type="ECO:0000313" key="5">
    <source>
        <dbReference type="Proteomes" id="UP000758856"/>
    </source>
</evidence>
<organism evidence="3 6">
    <name type="scientific">Methylopila capsulata</name>
    <dbReference type="NCBI Taxonomy" id="61654"/>
    <lineage>
        <taxon>Bacteria</taxon>
        <taxon>Pseudomonadati</taxon>
        <taxon>Pseudomonadota</taxon>
        <taxon>Alphaproteobacteria</taxon>
        <taxon>Hyphomicrobiales</taxon>
        <taxon>Methylopilaceae</taxon>
        <taxon>Methylopila</taxon>
    </lineage>
</organism>
<dbReference type="Pfam" id="PF02567">
    <property type="entry name" value="PhzC-PhzF"/>
    <property type="match status" value="1"/>
</dbReference>
<comment type="caution">
    <text evidence="3">The sequence shown here is derived from an EMBL/GenBank/DDBJ whole genome shotgun (WGS) entry which is preliminary data.</text>
</comment>
<protein>
    <submittedName>
        <fullName evidence="3 4">Isomerase</fullName>
        <ecNumber evidence="4">5.3.3.17</ecNumber>
    </submittedName>
</protein>
<dbReference type="Gene3D" id="3.10.310.10">
    <property type="entry name" value="Diaminopimelate Epimerase, Chain A, domain 1"/>
    <property type="match status" value="2"/>
</dbReference>
<dbReference type="PIRSF" id="PIRSF016184">
    <property type="entry name" value="PhzC_PhzF"/>
    <property type="match status" value="1"/>
</dbReference>
<feature type="active site" evidence="2">
    <location>
        <position position="46"/>
    </location>
</feature>
<sequence length="299" mass="31122">MARRYVILDVFTDRAYAGNPLAAVLDTEGLDAAGMQMIAREFNLSETVFLLPAEVDGRKARLRIFMPHKELPFAGHPTVGAAVLLGLLTGVGSKEEGAFEVEEAVGVISCRVRLANRTSGRASFTLPRLPEPAGEPPTVAQAAAALGISPDEIGFDGHSVSRFSAGNPFTFVPVKNADAVARVAANGVLWPEAFGDDRNSAVFVYTRETVDSANTYHARMLEPAITEDPATGSAAAAFTGVVAAFDRPGEGSHAVRIEQGYEMGRPSLIEVGLEIAGGTLASATVGGGAVVVAEGTLLG</sequence>
<dbReference type="SUPFAM" id="SSF54506">
    <property type="entry name" value="Diaminopimelate epimerase-like"/>
    <property type="match status" value="1"/>
</dbReference>
<dbReference type="EMBL" id="JAFBCY010000004">
    <property type="protein sequence ID" value="MBM7853344.1"/>
    <property type="molecule type" value="Genomic_DNA"/>
</dbReference>
<dbReference type="AlphaFoldDB" id="A0A9W6IY44"/>
<keyword evidence="3" id="KW-0413">Isomerase</keyword>
<dbReference type="InterPro" id="IPR003719">
    <property type="entry name" value="Phenazine_PhzF-like"/>
</dbReference>
<reference evidence="4 5" key="2">
    <citation type="submission" date="2021-01" db="EMBL/GenBank/DDBJ databases">
        <title>Genomic Encyclopedia of Type Strains, Phase IV (KMG-IV): sequencing the most valuable type-strain genomes for metagenomic binning, comparative biology and taxonomic classification.</title>
        <authorList>
            <person name="Goeker M."/>
        </authorList>
    </citation>
    <scope>NUCLEOTIDE SEQUENCE [LARGE SCALE GENOMIC DNA]</scope>
    <source>
        <strain evidence="4 5">DSM 6130</strain>
    </source>
</reference>
<evidence type="ECO:0000313" key="6">
    <source>
        <dbReference type="Proteomes" id="UP001143400"/>
    </source>
</evidence>
<dbReference type="EMBL" id="BSFF01000010">
    <property type="protein sequence ID" value="GLK57440.1"/>
    <property type="molecule type" value="Genomic_DNA"/>
</dbReference>
<comment type="similarity">
    <text evidence="1">Belongs to the PhzF family.</text>
</comment>
<dbReference type="RefSeq" id="WP_204951786.1">
    <property type="nucleotide sequence ID" value="NZ_BSFF01000010.1"/>
</dbReference>
<evidence type="ECO:0000256" key="1">
    <source>
        <dbReference type="ARBA" id="ARBA00008270"/>
    </source>
</evidence>
<evidence type="ECO:0000313" key="3">
    <source>
        <dbReference type="EMBL" id="GLK57440.1"/>
    </source>
</evidence>
<evidence type="ECO:0000313" key="4">
    <source>
        <dbReference type="EMBL" id="MBM7853344.1"/>
    </source>
</evidence>
<dbReference type="EC" id="5.3.3.17" evidence="4"/>
<evidence type="ECO:0000256" key="2">
    <source>
        <dbReference type="PIRSR" id="PIRSR016184-1"/>
    </source>
</evidence>
<dbReference type="Proteomes" id="UP001143400">
    <property type="component" value="Unassembled WGS sequence"/>
</dbReference>
<dbReference type="PANTHER" id="PTHR13774">
    <property type="entry name" value="PHENAZINE BIOSYNTHESIS PROTEIN"/>
    <property type="match status" value="1"/>
</dbReference>
<dbReference type="PANTHER" id="PTHR13774:SF32">
    <property type="entry name" value="ANTISENSE-ENHANCING SEQUENCE 1"/>
    <property type="match status" value="1"/>
</dbReference>
<dbReference type="GO" id="GO:0005737">
    <property type="term" value="C:cytoplasm"/>
    <property type="evidence" value="ECO:0007669"/>
    <property type="project" value="TreeGrafter"/>
</dbReference>
<proteinExistence type="inferred from homology"/>